<keyword evidence="13" id="KW-1185">Reference proteome</keyword>
<evidence type="ECO:0000256" key="5">
    <source>
        <dbReference type="ARBA" id="ARBA00022643"/>
    </source>
</evidence>
<evidence type="ECO:0000256" key="2">
    <source>
        <dbReference type="ARBA" id="ARBA00001966"/>
    </source>
</evidence>
<protein>
    <submittedName>
        <fullName evidence="12">FAD-dependent oxidoreductase</fullName>
    </submittedName>
</protein>
<keyword evidence="8" id="KW-0408">Iron</keyword>
<keyword evidence="7" id="KW-0560">Oxidoreductase</keyword>
<evidence type="ECO:0000313" key="12">
    <source>
        <dbReference type="EMBL" id="MDW2800858.1"/>
    </source>
</evidence>
<dbReference type="Gene3D" id="3.20.20.70">
    <property type="entry name" value="Aldolase class I"/>
    <property type="match status" value="1"/>
</dbReference>
<reference evidence="12 13" key="1">
    <citation type="submission" date="2023-10" db="EMBL/GenBank/DDBJ databases">
        <title>A novel Glycoside Hydrolase 43-Like Enzyme from Clostrdium boliviensis is an Endo-xylanase, and a Candidate for Xylooligosaccharides Production from Different Xylan Substrates.</title>
        <authorList>
            <person name="Alvarez M.T."/>
            <person name="Rocabado-Villegas L.R."/>
            <person name="Salas-Veizaga D.M."/>
            <person name="Linares-Pasten J.A."/>
            <person name="Gudmundsdottir E.E."/>
            <person name="Hreggvidsson G.O."/>
            <person name="Adlercreutz P."/>
            <person name="Nordberg Karlsson E."/>
        </authorList>
    </citation>
    <scope>NUCLEOTIDE SEQUENCE [LARGE SCALE GENOMIC DNA]</scope>
    <source>
        <strain evidence="12 13">E-1</strain>
    </source>
</reference>
<dbReference type="InterPro" id="IPR023753">
    <property type="entry name" value="FAD/NAD-binding_dom"/>
</dbReference>
<dbReference type="EMBL" id="JAWONS010000329">
    <property type="protein sequence ID" value="MDW2800858.1"/>
    <property type="molecule type" value="Genomic_DNA"/>
</dbReference>
<evidence type="ECO:0000256" key="3">
    <source>
        <dbReference type="ARBA" id="ARBA00011048"/>
    </source>
</evidence>
<dbReference type="PRINTS" id="PR00368">
    <property type="entry name" value="FADPNR"/>
</dbReference>
<dbReference type="Pfam" id="PF00724">
    <property type="entry name" value="Oxidored_FMN"/>
    <property type="match status" value="1"/>
</dbReference>
<keyword evidence="6" id="KW-0479">Metal-binding</keyword>
<dbReference type="PRINTS" id="PR00469">
    <property type="entry name" value="PNDRDTASEII"/>
</dbReference>
<proteinExistence type="inferred from homology"/>
<dbReference type="InterPro" id="IPR036188">
    <property type="entry name" value="FAD/NAD-bd_sf"/>
</dbReference>
<dbReference type="Proteomes" id="UP001276854">
    <property type="component" value="Unassembled WGS sequence"/>
</dbReference>
<dbReference type="CDD" id="cd02803">
    <property type="entry name" value="OYE_like_FMN_family"/>
    <property type="match status" value="1"/>
</dbReference>
<keyword evidence="5" id="KW-0288">FMN</keyword>
<evidence type="ECO:0000259" key="11">
    <source>
        <dbReference type="Pfam" id="PF07992"/>
    </source>
</evidence>
<dbReference type="InterPro" id="IPR001155">
    <property type="entry name" value="OxRdtase_FMN_N"/>
</dbReference>
<keyword evidence="4" id="KW-0285">Flavoprotein</keyword>
<dbReference type="Pfam" id="PF07992">
    <property type="entry name" value="Pyr_redox_2"/>
    <property type="match status" value="1"/>
</dbReference>
<keyword evidence="9" id="KW-0411">Iron-sulfur</keyword>
<comment type="caution">
    <text evidence="12">The sequence shown here is derived from an EMBL/GenBank/DDBJ whole genome shotgun (WGS) entry which is preliminary data.</text>
</comment>
<evidence type="ECO:0000256" key="7">
    <source>
        <dbReference type="ARBA" id="ARBA00023002"/>
    </source>
</evidence>
<evidence type="ECO:0000256" key="6">
    <source>
        <dbReference type="ARBA" id="ARBA00022723"/>
    </source>
</evidence>
<dbReference type="RefSeq" id="WP_318067020.1">
    <property type="nucleotide sequence ID" value="NZ_JAWONS010000329.1"/>
</dbReference>
<evidence type="ECO:0000256" key="8">
    <source>
        <dbReference type="ARBA" id="ARBA00023004"/>
    </source>
</evidence>
<organism evidence="12 13">
    <name type="scientific">Clostridium boliviensis</name>
    <dbReference type="NCBI Taxonomy" id="318465"/>
    <lineage>
        <taxon>Bacteria</taxon>
        <taxon>Bacillati</taxon>
        <taxon>Bacillota</taxon>
        <taxon>Clostridia</taxon>
        <taxon>Eubacteriales</taxon>
        <taxon>Clostridiaceae</taxon>
        <taxon>Clostridium</taxon>
    </lineage>
</organism>
<dbReference type="InterPro" id="IPR051793">
    <property type="entry name" value="NADH:flavin_oxidoreductase"/>
</dbReference>
<comment type="cofactor">
    <cofactor evidence="2">
        <name>[4Fe-4S] cluster</name>
        <dbReference type="ChEBI" id="CHEBI:49883"/>
    </cofactor>
</comment>
<comment type="similarity">
    <text evidence="3">In the N-terminal section; belongs to the NADH:flavin oxidoreductase/NADH oxidase family.</text>
</comment>
<feature type="domain" description="NADH:flavin oxidoreductase/NADH oxidase N-terminal" evidence="10">
    <location>
        <begin position="7"/>
        <end position="319"/>
    </location>
</feature>
<evidence type="ECO:0000313" key="13">
    <source>
        <dbReference type="Proteomes" id="UP001276854"/>
    </source>
</evidence>
<evidence type="ECO:0000259" key="10">
    <source>
        <dbReference type="Pfam" id="PF00724"/>
    </source>
</evidence>
<dbReference type="PANTHER" id="PTHR42917">
    <property type="entry name" value="2,4-DIENOYL-COA REDUCTASE"/>
    <property type="match status" value="1"/>
</dbReference>
<dbReference type="Gene3D" id="3.50.50.60">
    <property type="entry name" value="FAD/NAD(P)-binding domain"/>
    <property type="match status" value="1"/>
</dbReference>
<dbReference type="InterPro" id="IPR013785">
    <property type="entry name" value="Aldolase_TIM"/>
</dbReference>
<comment type="cofactor">
    <cofactor evidence="1">
        <name>FMN</name>
        <dbReference type="ChEBI" id="CHEBI:58210"/>
    </cofactor>
</comment>
<gene>
    <name evidence="12" type="ORF">RZO55_25125</name>
</gene>
<dbReference type="SUPFAM" id="SSF51905">
    <property type="entry name" value="FAD/NAD(P)-binding domain"/>
    <property type="match status" value="1"/>
</dbReference>
<evidence type="ECO:0000256" key="4">
    <source>
        <dbReference type="ARBA" id="ARBA00022630"/>
    </source>
</evidence>
<dbReference type="Gene3D" id="3.40.50.720">
    <property type="entry name" value="NAD(P)-binding Rossmann-like Domain"/>
    <property type="match status" value="1"/>
</dbReference>
<feature type="domain" description="FAD/NAD(P)-binding" evidence="11">
    <location>
        <begin position="367"/>
        <end position="612"/>
    </location>
</feature>
<evidence type="ECO:0000256" key="1">
    <source>
        <dbReference type="ARBA" id="ARBA00001917"/>
    </source>
</evidence>
<evidence type="ECO:0000256" key="9">
    <source>
        <dbReference type="ARBA" id="ARBA00023014"/>
    </source>
</evidence>
<dbReference type="SUPFAM" id="SSF51395">
    <property type="entry name" value="FMN-linked oxidoreductases"/>
    <property type="match status" value="1"/>
</dbReference>
<sequence>MIDYHKKLFQPIQIGRHKAQNRIEIAPAGAFLNNPDGSGNEKFRAYMKDISRSGAGIVTVGVSDINKQPLGGKAPWLANPGLISEYAETTEIMHLYGCLASIELVPVRQMLSPGFAVATQSSREEIRELIDEYAKAADFCLKAGFDMIMIHGGHGNVPGMFFSEKYNKRNDEYGGSFENRCRFGEELLDAVRREVGDKLAIEYRISAEELTADGMGIEETLNYAKKIQDRIDILHISRGLLEEDSLLPYIFSPAYFPRGLNLEAAKVFKKELSIPVSVVGGFNLDLAAEVVEQGDVDMVAMMRNMLADPLSIRKAKAGKSADIRPCVRCNTCINQTHSKMLGICCAVNPEIGRETWYSGIESKAGKKKVVMVGGGPGNLEAARTAADRGHQVVILEKEKELGGALRMACAAEFKADLKKYLDWSIYTVVNHKNIRVCLNTNATANVIRGENPDAIFLGIGSKPVLPAFTASKSGKVVWVGDVELKKAETGSDVIVVGAGFTGMEAALALAREGKKVRIIDMIPESRIGADGVHISIIGLKKLLLEAGVTFICEVKLEDVTAEGAIISRKDISRELLTCDTVVLSLGVRTDEAEVEALSHLVEETYILGDCATKGGTLYNAVKMGHALAMDL</sequence>
<accession>A0ABU4GTI2</accession>
<name>A0ABU4GTI2_9CLOT</name>
<dbReference type="PANTHER" id="PTHR42917:SF2">
    <property type="entry name" value="2,4-DIENOYL-COA REDUCTASE [(2E)-ENOYL-COA-PRODUCING]"/>
    <property type="match status" value="1"/>
</dbReference>